<feature type="compositionally biased region" description="Polar residues" evidence="2">
    <location>
        <begin position="318"/>
        <end position="328"/>
    </location>
</feature>
<dbReference type="OrthoDB" id="540296at2759"/>
<protein>
    <recommendedName>
        <fullName evidence="3">C2 domain-containing protein</fullName>
    </recommendedName>
</protein>
<name>A0A8S1JDE4_9CHLO</name>
<comment type="caution">
    <text evidence="4">The sequence shown here is derived from an EMBL/GenBank/DDBJ whole genome shotgun (WGS) entry which is preliminary data.</text>
</comment>
<dbReference type="PANTHER" id="PTHR16166:SF143">
    <property type="entry name" value="PROTEIN SORTING-ASSOCIATED PROTEIN, PUTATIVE (DUF1162)-RELATED"/>
    <property type="match status" value="1"/>
</dbReference>
<keyword evidence="1" id="KW-0175">Coiled coil</keyword>
<dbReference type="GO" id="GO:0006623">
    <property type="term" value="P:protein targeting to vacuole"/>
    <property type="evidence" value="ECO:0007669"/>
    <property type="project" value="TreeGrafter"/>
</dbReference>
<feature type="region of interest" description="Disordered" evidence="2">
    <location>
        <begin position="2355"/>
        <end position="2412"/>
    </location>
</feature>
<dbReference type="GO" id="GO:0045053">
    <property type="term" value="P:protein retention in Golgi apparatus"/>
    <property type="evidence" value="ECO:0007669"/>
    <property type="project" value="TreeGrafter"/>
</dbReference>
<dbReference type="EMBL" id="CAJHUC010003039">
    <property type="protein sequence ID" value="CAD7705163.1"/>
    <property type="molecule type" value="Genomic_DNA"/>
</dbReference>
<feature type="region of interest" description="Disordered" evidence="2">
    <location>
        <begin position="2915"/>
        <end position="2940"/>
    </location>
</feature>
<dbReference type="SMART" id="SM00239">
    <property type="entry name" value="C2"/>
    <property type="match status" value="2"/>
</dbReference>
<feature type="region of interest" description="Disordered" evidence="2">
    <location>
        <begin position="747"/>
        <end position="813"/>
    </location>
</feature>
<dbReference type="InterPro" id="IPR000008">
    <property type="entry name" value="C2_dom"/>
</dbReference>
<sequence length="4247" mass="467667">MERVRQFQMAGLTRWYKSGIVSGDCVQEELAFLEEKLTTAEAAEFRWWAWAQVFTKNKLGYSAEDLHLKALEVQSILGATKNITEKPRSMRDMHLEMKCPKIGLDLLLDSSGDYLSILHMSMRGISLEMQLGDSELKYQSGHGPAQVWSSCSSLEFTHDAISSLRPGTTAGDGWSAESWILQSPPLSSPASSQQNFLDLIFQKYPLQSLQPRSLQLNVAPIDTAFVEELVCKIALFVAEGVSLHGKEFMIMQTLSVRSLVEEALEDTSFQGRAKAQPTPTQELVLKMEVGDVRFLLPCHGYDYLKDSPPRKPRLTKRLSWNSRPSGAQRSPLHFGGHDSDETVLVLVLGGFVISTETHAPARHLSTTIGLEVGYSGQLGQNPQASQDGSAGSSHGSEWSISAENEDSSPFTSPVAKHAGSLIRCNTIQNLETPPGATTLEKVSVQFTLRAFLAELGPACSGISSQQVCVLEPVKLHTTLHHWLEMTATDTYQQVVEVHLLTTTLHAYISPFASGELFHLLASLKRTMKHCLNVSSIDFGGLQKEQPRSVPDRTSTTEKSRKPQVSVSLSWRFHQVIPDARISLARSSYLADDVTERFAQVGYFQLNDIDVLSSVDRTTANITFSLGSVSAAIRKDRCGLNSKKGSMGHFNLLHPVPAAVRMLSQERMLQTRVFRAWRALAKNELKARIADGSLETQPAQIYGQITKTQEDSVVSIVSSFLVLSLDNQVLQQCLGFLKDNMDALHKVEKDSRHTEKTKVKKGDASPVNSFRRRGKSQVADATSEQSDGRMLPQRTSSLQATDTVAATDESPERGTSCKNVSGDFKFGCIRVTFSVDDQPLAVLFAEGVEGELELRISPRSTRLILDVCDLKVIDRLHSCERYKHILDSNIKHTSSYDGGQCHVHVVLVQEPPCLHGKILSCSSGEMTRASSGTAGSHKRGNGICKSDIEAHKECPLDTFVRVKISDIHISLVVRFLKDIMHLVKRLEATAHSPGWTSVAPTTPSVQPPCSEGCLLMEVELLNFRLEIPRCSWSTEFYSICGNKAIVVFPSSEEKVAMMRAKFGINSAMCSSKGEGHLDAATWSNMSVRVAHQQLTCCGPFFTCSNSDCRLADFAEMDEEFYAQFSHNCCQGLDESPVVGIAIEGLEGYWAEEMKQGGFTWRHVVDGANLVGRVLLSPKMMIKVWWPRVRAVFGDLQFNLLMAVLYENANESNSFEPPPPHIVLPGEHLPPAPPPPETLGISVCSTLEWELDIHFAQFSVLAEKESSPDDELPSAFVSGFGDRPVGVKVAQALLQDAGVCIEQFSCGSMRIRVMAMGIRIEDIRPSQVRTGVVVLNVDPPLTRRGDNATIRQFPWASAPRGRLLDMRESMHYRSPYDERQSPGPSNAPQPTSANACKSPRPGTPQMPDTFDHFFSEHGDGGFLLDYVIQTVPPLQECGPHVMDLLLLKAHLCWPYVMDMSWLMDISNIYSGYFWAPTCSPHPLQMAPDNWFYINVVLSKSEVFVPVGPEWRRPRALASRQGGQGLKLSWDSLRVGYYWGGDQETTVRVDSQGLQGSVAGSGAETDRTVVMPFSTFLDVNWHNPKSSQQRRSMILTVWGSKIAAVSGFKQIPLFQSLISLLRQSMTSMEVMSAPDTIEEDTVEPEFRATISKVQVDVDCIQFRLDDDRRGHPIVVLELGLNRVHGSIGWEQLREDQPVVSIASLTSLLEANYLNSGLDSMEAFLESWPFTIEYRDVGAHRAISTSSKSRLNLLLSPSGLRSLGDLVAFVEGMGTAKLAHGPRHAPSHSIVPLLMGSYEIQSCANAALKLYRLKNRSGMCLTYWVEQAGAAAPLDNSTTNFVSVEEEVDLAADPVEKVVSLPGLDAHQQVSARTMSMQFEGNWDPIVDIIVDKVGKYVYDLKSPMDGMILPIVMDVSLQERTKVLTVHSPYRIENRTTIPLEFRMNLMAHQDRHTGLRRCFGAGYRIPRTGHLEPGDFCYLPVPACMGALLYLKAAGYQRAEKDVIRIQGDLNQQQGLYTCPSRGGGHSFHCCMELCNVPVKKLSNDLRNDACRVMEVHEHVLNFHPPLTIHNTLPVRIEATVLDSVAIEHDQKLAIEPSEAVPVYDFDHSHTLKLHVGMGTSLASQSPAIIMPVPVRGLGPIHSQLISSTVPSKDLELAQTADGPLPGGHRLRGTSLRVRLHHKVMGESGARCVTVFSRYWIVNKTGMPLELRDAKTQAYPPVCTPIIAAPVRQSGEASAEESGQEAQTDVPVLFNSKRGAMCVGITVAVWSKPVNLDSVGMMGCIQVLGPPRPCRTASTASDGLDDTSPDADIEPIMPHGHSSKRSFSSRNIMAMAVSDIAARSRRVHASAEWKLLTAMQRTSPRSTPPRSPKSGQGQPSRVLESGAESGAESEAEGWWSAEEEEKMPRLSKEPPRNSLYEFNVAVGIPPSLFHHTKIITLTPRFILINTSGQTLEYGQKTTCMVYSFENGQSASHHWYDSNAPHELCVRPANDCHWSGSFRLDEVNDFGLRIRRKSTREFLILPVDISLRGESLVCNISRQQDVPPYRIENRCAAVTIKFQQRDVFREWETLRPMRCVDYAWDEPSLAHKMRVTVDSDALNVREPNIHEYNLDNIRPHPTIVIHRGIKFRMAQMGRNLLQNRHSGDAPDSDVVYVHVCVLAEGPTRILRFSDQADQYTRSTSEETLVVLQAKMERMKRFIDDVNRQLESFADFQGVDVDMMLGKPAFRHSEEKAHLENPSVPRLQKKASILGRTIDEAEVGASMESEMVLESIDREGAAQAPGPLVQEGGGKGKMSRVWGMFGKARRENTREPQDGISMRVLSEASRPSDTPLLDVNGDSSRTVVDLTASVDGEEIKCRDSEACTSSLACDVVPVQLPNITASPYERGIVQSATQIDIGSGGDAAQPVFTPAIWPTSDVSASSSSSQKLDPAGQRRSGVLVPNLARSTSLNSQSDAPEMDPKLCLEQVARKKLARQKLTAELYGVSTSMMKDIDEMGEEILGGELVVHVVAAKGLACNMIPTKARKRGVRTFIRRQGNFTGFKSILASDMEVFCALKCEGTEKRTARVPIGFKATWDEEVTFKSVPVSAHLMVVLYGKSMLGMDTFLGEVVIPLREVEDTMKAGDSDVRAYTLGRRNVRERVSGEIYLSIGWRITPLDRVTLKVRALEDDLKDRQELLAMLTQRYVRAGDSLASDVAGDSQSEVSLPTLKANGLLEVKVVEAKNLVLPHDRLMSFYTMDAYAVVICQREAGSFSKLTKIQRNRINPRWNQEFSFDDVGLSSNIVVQVFDRRRVGADDFLGQVSIPVQNLKDGNPHYAWMELQRHPNLKFSRVGGQILLRLKWGTGDSDEGDSGVGILVNLSLKGIGISLVEASHITLPRELMHLVLDTVDVEYRRVGHNESGRLVVRAIQMDNQLLTSNHPVVFAHSVRPQQVPGSSDGASSSPRPVLEVALEKINQNPGLQHFQYFNFLLQEMDLILEENFLDLMLKWFEDMSQEYASQHSGGHSRGDHRRTSSSLAAQPEVHAILEEVMKPCDMGPVDATQRKGDRWYFEVLKIQPIKVNVTLLPTPGFKNNPEASRRYSTAKALGLNLFDFHNVPLRINAMMLRNAFMRPSELVNQIARHVTLQVLKDVHKILGSVDILGTPIKLGSSLITGVASFFYEPAKGIVHSPEAFTRGLAAGTMSLIKNSMYGVFDTVSHVTGGVSKGLAALSLDDVYYQRFQSRHGTNRENVIQGFHTLGWGIVNGVTGIVMDPVVGAAEGGVKGFAKGVCTGVVGIVTKPTSGMLECFAKAAHGIGGGIKTLGDEVEHVQLTRIRHPRSFGANLGPQAGSDVENKWRKLTAKLAGGKYHDDIVMDYIIQATNALIITDRNLIYCNFVKERQKWALLLSTVTSVSVFAHDVLIHFSYELQIRGRRVKIPSRKRVVCPTRDLRSSMLVKVNHAIRKDRDGGRSPQGESEMGGEREEAASDDGVSSFSPDKDLRLMNAAPPQPLDDDGNWHITDGPGGGAVQEARRYARSGVNKRDPQDASASNQGFGSELGVNTPPLTPAPQPKAPHRGPVASVGDWTKLRAHDRTVSCPDTIPTGGYHPAGPPVAARAPLEPSLAGGEGVEHQGGIRGDVRPPPLDQPHGLAEGTGREMLQKVATLDRSISTMTALAATVAPGHSGPGPDASSTTLCTMLQVCAGCLAMDVLEAPEFMQIRNLLVSVRQLCSRPVPDPGGDAGPTLQAVELLCRMAGELVRGMEFESG</sequence>
<evidence type="ECO:0000259" key="3">
    <source>
        <dbReference type="PROSITE" id="PS50004"/>
    </source>
</evidence>
<dbReference type="PANTHER" id="PTHR16166">
    <property type="entry name" value="VACUOLAR PROTEIN SORTING-ASSOCIATED PROTEIN VPS13"/>
    <property type="match status" value="1"/>
</dbReference>
<feature type="region of interest" description="Disordered" evidence="2">
    <location>
        <begin position="2293"/>
        <end position="2325"/>
    </location>
</feature>
<feature type="region of interest" description="Disordered" evidence="2">
    <location>
        <begin position="310"/>
        <end position="335"/>
    </location>
</feature>
<feature type="domain" description="C2" evidence="3">
    <location>
        <begin position="3195"/>
        <end position="3318"/>
    </location>
</feature>
<evidence type="ECO:0000313" key="4">
    <source>
        <dbReference type="EMBL" id="CAD7705163.1"/>
    </source>
</evidence>
<keyword evidence="5" id="KW-1185">Reference proteome</keyword>
<feature type="domain" description="C2" evidence="3">
    <location>
        <begin position="2980"/>
        <end position="3126"/>
    </location>
</feature>
<feature type="region of interest" description="Disordered" evidence="2">
    <location>
        <begin position="377"/>
        <end position="414"/>
    </location>
</feature>
<evidence type="ECO:0000256" key="2">
    <source>
        <dbReference type="SAM" id="MobiDB-lite"/>
    </source>
</evidence>
<feature type="compositionally biased region" description="Acidic residues" evidence="2">
    <location>
        <begin position="2301"/>
        <end position="2311"/>
    </location>
</feature>
<dbReference type="Pfam" id="PF25036">
    <property type="entry name" value="VPS13_VAB"/>
    <property type="match status" value="2"/>
</dbReference>
<evidence type="ECO:0000256" key="1">
    <source>
        <dbReference type="SAM" id="Coils"/>
    </source>
</evidence>
<reference evidence="4" key="1">
    <citation type="submission" date="2020-12" db="EMBL/GenBank/DDBJ databases">
        <authorList>
            <person name="Iha C."/>
        </authorList>
    </citation>
    <scope>NUCLEOTIDE SEQUENCE</scope>
</reference>
<dbReference type="Proteomes" id="UP000708148">
    <property type="component" value="Unassembled WGS sequence"/>
</dbReference>
<feature type="region of interest" description="Disordered" evidence="2">
    <location>
        <begin position="3941"/>
        <end position="4058"/>
    </location>
</feature>
<dbReference type="InterPro" id="IPR026847">
    <property type="entry name" value="VPS13"/>
</dbReference>
<accession>A0A8S1JDE4</accession>
<feature type="compositionally biased region" description="Acidic residues" evidence="2">
    <location>
        <begin position="2389"/>
        <end position="2403"/>
    </location>
</feature>
<organism evidence="4 5">
    <name type="scientific">Ostreobium quekettii</name>
    <dbReference type="NCBI Taxonomy" id="121088"/>
    <lineage>
        <taxon>Eukaryota</taxon>
        <taxon>Viridiplantae</taxon>
        <taxon>Chlorophyta</taxon>
        <taxon>core chlorophytes</taxon>
        <taxon>Ulvophyceae</taxon>
        <taxon>TCBD clade</taxon>
        <taxon>Bryopsidales</taxon>
        <taxon>Ostreobineae</taxon>
        <taxon>Ostreobiaceae</taxon>
        <taxon>Ostreobium</taxon>
    </lineage>
</organism>
<evidence type="ECO:0000313" key="5">
    <source>
        <dbReference type="Proteomes" id="UP000708148"/>
    </source>
</evidence>
<proteinExistence type="predicted"/>
<feature type="region of interest" description="Disordered" evidence="2">
    <location>
        <begin position="4104"/>
        <end position="4134"/>
    </location>
</feature>
<dbReference type="Pfam" id="PF00168">
    <property type="entry name" value="C2"/>
    <property type="match status" value="2"/>
</dbReference>
<dbReference type="CDD" id="cd00030">
    <property type="entry name" value="C2"/>
    <property type="match status" value="1"/>
</dbReference>
<dbReference type="InterPro" id="IPR035892">
    <property type="entry name" value="C2_domain_sf"/>
</dbReference>
<feature type="compositionally biased region" description="Basic and acidic residues" evidence="2">
    <location>
        <begin position="747"/>
        <end position="762"/>
    </location>
</feature>
<feature type="region of interest" description="Disordered" evidence="2">
    <location>
        <begin position="1372"/>
        <end position="1400"/>
    </location>
</feature>
<dbReference type="PROSITE" id="PS50004">
    <property type="entry name" value="C2"/>
    <property type="match status" value="2"/>
</dbReference>
<feature type="coiled-coil region" evidence="1">
    <location>
        <begin position="3156"/>
        <end position="3183"/>
    </location>
</feature>
<feature type="compositionally biased region" description="Polar residues" evidence="2">
    <location>
        <begin position="377"/>
        <end position="411"/>
    </location>
</feature>
<feature type="compositionally biased region" description="Polar residues" evidence="2">
    <location>
        <begin position="1380"/>
        <end position="1393"/>
    </location>
</feature>
<gene>
    <name evidence="4" type="ORF">OSTQU699_LOCUS10518</name>
</gene>
<dbReference type="SUPFAM" id="SSF49562">
    <property type="entry name" value="C2 domain (Calcium/lipid-binding domain, CaLB)"/>
    <property type="match status" value="2"/>
</dbReference>
<dbReference type="InterPro" id="IPR009543">
    <property type="entry name" value="VPS13_VAB"/>
</dbReference>
<dbReference type="Gene3D" id="2.60.40.150">
    <property type="entry name" value="C2 domain"/>
    <property type="match status" value="2"/>
</dbReference>
<feature type="compositionally biased region" description="Polar residues" evidence="2">
    <location>
        <begin position="792"/>
        <end position="803"/>
    </location>
</feature>
<feature type="region of interest" description="Disordered" evidence="2">
    <location>
        <begin position="3498"/>
        <end position="3517"/>
    </location>
</feature>
<feature type="compositionally biased region" description="Low complexity" evidence="2">
    <location>
        <begin position="2916"/>
        <end position="2925"/>
    </location>
</feature>